<comment type="caution">
    <text evidence="20">The sequence shown here is derived from an EMBL/GenBank/DDBJ whole genome shotgun (WGS) entry which is preliminary data.</text>
</comment>
<keyword evidence="3 13" id="KW-0963">Cytoplasm</keyword>
<comment type="function">
    <text evidence="13">The UvrABC repair system catalyzes the recognition and processing of DNA lesions. A damage recognition complex composed of 2 UvrA and 2 UvrB subunits scans DNA for abnormalities. Upon binding of the UvrA(2)B(2) complex to a putative damaged site, the DNA wraps around one UvrB monomer. DNA wrap is dependent on ATP binding by UvrB and probably causes local melting of the DNA helix, facilitating insertion of UvrB beta-hairpin between the DNA strands. Then UvrB probes one DNA strand for the presence of a lesion. If a lesion is found the UvrA subunits dissociate and the UvrB-DNA preincision complex is formed. This complex is subsequently bound by UvrC and the second UvrB is released. If no lesion is found, the DNA wraps around the other UvrB subunit that will check the other stand for damage.</text>
</comment>
<keyword evidence="9 13" id="KW-0234">DNA repair</keyword>
<evidence type="ECO:0000259" key="19">
    <source>
        <dbReference type="PROSITE" id="PS51194"/>
    </source>
</evidence>
<dbReference type="GO" id="GO:0006289">
    <property type="term" value="P:nucleotide-excision repair"/>
    <property type="evidence" value="ECO:0007669"/>
    <property type="project" value="UniProtKB-UniRule"/>
</dbReference>
<gene>
    <name evidence="13" type="primary">uvrB</name>
    <name evidence="20" type="ORF">BJ969_003954</name>
</gene>
<evidence type="ECO:0000256" key="7">
    <source>
        <dbReference type="ARBA" id="ARBA00022840"/>
    </source>
</evidence>
<reference evidence="20 21" key="1">
    <citation type="submission" date="2020-08" db="EMBL/GenBank/DDBJ databases">
        <title>Sequencing the genomes of 1000 actinobacteria strains.</title>
        <authorList>
            <person name="Klenk H.-P."/>
        </authorList>
    </citation>
    <scope>NUCLEOTIDE SEQUENCE [LARGE SCALE GENOMIC DNA]</scope>
    <source>
        <strain evidence="20 21">DSM 45582</strain>
    </source>
</reference>
<feature type="coiled-coil region" evidence="15">
    <location>
        <begin position="279"/>
        <end position="313"/>
    </location>
</feature>
<dbReference type="GO" id="GO:0016887">
    <property type="term" value="F:ATP hydrolysis activity"/>
    <property type="evidence" value="ECO:0007669"/>
    <property type="project" value="InterPro"/>
</dbReference>
<keyword evidence="4 13" id="KW-0547">Nucleotide-binding</keyword>
<dbReference type="SUPFAM" id="SSF46600">
    <property type="entry name" value="C-terminal UvrC-binding domain of UvrB"/>
    <property type="match status" value="1"/>
</dbReference>
<dbReference type="Gene3D" id="4.10.860.10">
    <property type="entry name" value="UVR domain"/>
    <property type="match status" value="1"/>
</dbReference>
<comment type="similarity">
    <text evidence="2 13 14">Belongs to the UvrB family.</text>
</comment>
<evidence type="ECO:0000256" key="4">
    <source>
        <dbReference type="ARBA" id="ARBA00022741"/>
    </source>
</evidence>
<evidence type="ECO:0000259" key="18">
    <source>
        <dbReference type="PROSITE" id="PS51192"/>
    </source>
</evidence>
<comment type="domain">
    <text evidence="13">The beta-hairpin motif is involved in DNA binding.</text>
</comment>
<sequence>MAFATEYPTPADTTFRPVSDIPRTGGRFRMVSDYDPSGDQPAAIDDLERRIKANEANVVLLGATGTGKSATTAWLIERLQRPTLVLEPNKTLAAQMANEMREFFPDNAVEYFVSYYDYYQPEAYVPQTDTYIEKDSSINEDVERLRHSATSNLLSRRDCVVVSSVSCIYGLGTPQSYLDRSVQLDVGGEVDRDMLLRALVDIQYTRNDIAFARGTFRVRGDTVEVIPAYEELAVRIELFGDEIERLYYLHPLTGEIVREVDSVRIFPATHYVAGPERMEKAIRGIEAELEEQLAKMEKQNKLLEAQRLRMRTQYDVEMMRQVGFCSGIENYSRHIDGREAGSAPATLLDYFPDDFLLVIDESHQTVPQVGGMYEGDTSRKRTLVEHGFRLPSAMDNRPLTWEEFADRIGQTVYLSATPGPYEMGQAGGEFVEQVIRPTGLVDPEVVVKPTEGQIDDLVGEIRERAERDERVLVTTLTKKMAEDLTDYFLELGVRVRYLHSEVDTLRRVELLRQLRLGEFDVLVGINLLREGLDLPEVSLVSILDADKEGFLRSGTSLVQTIGRAARNVSGQVHMYADRITDSMQHAIDETNRRRAKQIAYNTERGIDPQPLRKKIADILDRVYTESEDTEEAVSVGGSGRNSSRGKKPSGEAVASSGVLEGRDTSSMPRAELADLVQQLNDQMMNAARELQFELAARLRDEIHDLKKELRGMDAAGIK</sequence>
<dbReference type="InterPro" id="IPR041471">
    <property type="entry name" value="UvrB_inter"/>
</dbReference>
<evidence type="ECO:0000256" key="2">
    <source>
        <dbReference type="ARBA" id="ARBA00008533"/>
    </source>
</evidence>
<evidence type="ECO:0000256" key="16">
    <source>
        <dbReference type="SAM" id="MobiDB-lite"/>
    </source>
</evidence>
<keyword evidence="8 13" id="KW-0267">Excision nuclease</keyword>
<dbReference type="InterPro" id="IPR036876">
    <property type="entry name" value="UVR_dom_sf"/>
</dbReference>
<evidence type="ECO:0000256" key="9">
    <source>
        <dbReference type="ARBA" id="ARBA00023204"/>
    </source>
</evidence>
<accession>A0A840NER8</accession>
<dbReference type="AlphaFoldDB" id="A0A840NER8"/>
<dbReference type="CDD" id="cd18790">
    <property type="entry name" value="SF2_C_UvrB"/>
    <property type="match status" value="1"/>
</dbReference>
<dbReference type="GO" id="GO:0005737">
    <property type="term" value="C:cytoplasm"/>
    <property type="evidence" value="ECO:0007669"/>
    <property type="project" value="UniProtKB-SubCell"/>
</dbReference>
<name>A0A840NER8_9PSEU</name>
<dbReference type="InterPro" id="IPR027417">
    <property type="entry name" value="P-loop_NTPase"/>
</dbReference>
<evidence type="ECO:0000313" key="21">
    <source>
        <dbReference type="Proteomes" id="UP000580474"/>
    </source>
</evidence>
<dbReference type="NCBIfam" id="NF003673">
    <property type="entry name" value="PRK05298.1"/>
    <property type="match status" value="1"/>
</dbReference>
<feature type="coiled-coil region" evidence="15">
    <location>
        <begin position="669"/>
        <end position="715"/>
    </location>
</feature>
<dbReference type="GO" id="GO:0009381">
    <property type="term" value="F:excinuclease ABC activity"/>
    <property type="evidence" value="ECO:0007669"/>
    <property type="project" value="UniProtKB-UniRule"/>
</dbReference>
<dbReference type="InterPro" id="IPR024759">
    <property type="entry name" value="UvrB_YAD/RRR_dom"/>
</dbReference>
<dbReference type="Pfam" id="PF02151">
    <property type="entry name" value="UVR"/>
    <property type="match status" value="1"/>
</dbReference>
<dbReference type="RefSeq" id="WP_184480774.1">
    <property type="nucleotide sequence ID" value="NZ_JACHIV010000001.1"/>
</dbReference>
<dbReference type="Pfam" id="PF04851">
    <property type="entry name" value="ResIII"/>
    <property type="match status" value="1"/>
</dbReference>
<dbReference type="SUPFAM" id="SSF52540">
    <property type="entry name" value="P-loop containing nucleoside triphosphate hydrolases"/>
    <property type="match status" value="2"/>
</dbReference>
<keyword evidence="10 13" id="KW-0742">SOS response</keyword>
<evidence type="ECO:0000256" key="5">
    <source>
        <dbReference type="ARBA" id="ARBA00022763"/>
    </source>
</evidence>
<dbReference type="Pfam" id="PF12344">
    <property type="entry name" value="UvrB"/>
    <property type="match status" value="1"/>
</dbReference>
<evidence type="ECO:0000256" key="10">
    <source>
        <dbReference type="ARBA" id="ARBA00023236"/>
    </source>
</evidence>
<evidence type="ECO:0000256" key="11">
    <source>
        <dbReference type="ARBA" id="ARBA00026033"/>
    </source>
</evidence>
<evidence type="ECO:0000256" key="3">
    <source>
        <dbReference type="ARBA" id="ARBA00022490"/>
    </source>
</evidence>
<comment type="subcellular location">
    <subcellularLocation>
        <location evidence="1 13 14">Cytoplasm</location>
    </subcellularLocation>
</comment>
<dbReference type="FunFam" id="4.10.860.10:FF:000009">
    <property type="entry name" value="UvrABC system protein B"/>
    <property type="match status" value="1"/>
</dbReference>
<dbReference type="Proteomes" id="UP000580474">
    <property type="component" value="Unassembled WGS sequence"/>
</dbReference>
<evidence type="ECO:0000256" key="6">
    <source>
        <dbReference type="ARBA" id="ARBA00022769"/>
    </source>
</evidence>
<dbReference type="EMBL" id="JACHIV010000001">
    <property type="protein sequence ID" value="MBB5070866.1"/>
    <property type="molecule type" value="Genomic_DNA"/>
</dbReference>
<dbReference type="GO" id="GO:0003677">
    <property type="term" value="F:DNA binding"/>
    <property type="evidence" value="ECO:0007669"/>
    <property type="project" value="UniProtKB-UniRule"/>
</dbReference>
<dbReference type="NCBIfam" id="TIGR00631">
    <property type="entry name" value="uvrb"/>
    <property type="match status" value="1"/>
</dbReference>
<dbReference type="PANTHER" id="PTHR24029">
    <property type="entry name" value="UVRABC SYSTEM PROTEIN B"/>
    <property type="match status" value="1"/>
</dbReference>
<dbReference type="InterPro" id="IPR001943">
    <property type="entry name" value="UVR_dom"/>
</dbReference>
<dbReference type="PANTHER" id="PTHR24029:SF0">
    <property type="entry name" value="UVRABC SYSTEM PROTEIN B"/>
    <property type="match status" value="1"/>
</dbReference>
<evidence type="ECO:0000256" key="15">
    <source>
        <dbReference type="SAM" id="Coils"/>
    </source>
</evidence>
<proteinExistence type="inferred from homology"/>
<dbReference type="Pfam" id="PF17757">
    <property type="entry name" value="UvrB_inter"/>
    <property type="match status" value="1"/>
</dbReference>
<protein>
    <recommendedName>
        <fullName evidence="12 13">UvrABC system protein B</fullName>
        <shortName evidence="13">Protein UvrB</shortName>
    </recommendedName>
    <alternativeName>
        <fullName evidence="13">Excinuclease ABC subunit B</fullName>
    </alternativeName>
</protein>
<evidence type="ECO:0000256" key="8">
    <source>
        <dbReference type="ARBA" id="ARBA00022881"/>
    </source>
</evidence>
<dbReference type="InterPro" id="IPR014001">
    <property type="entry name" value="Helicase_ATP-bd"/>
</dbReference>
<dbReference type="InterPro" id="IPR006935">
    <property type="entry name" value="Helicase/UvrB_N"/>
</dbReference>
<dbReference type="CDD" id="cd17916">
    <property type="entry name" value="DEXHc_UvrB"/>
    <property type="match status" value="1"/>
</dbReference>
<comment type="subunit">
    <text evidence="11 13 14">Forms a heterotetramer with UvrA during the search for lesions. Interacts with UvrC in an incision complex.</text>
</comment>
<evidence type="ECO:0000259" key="17">
    <source>
        <dbReference type="PROSITE" id="PS50151"/>
    </source>
</evidence>
<dbReference type="InterPro" id="IPR004807">
    <property type="entry name" value="UvrB"/>
</dbReference>
<dbReference type="PROSITE" id="PS51194">
    <property type="entry name" value="HELICASE_CTER"/>
    <property type="match status" value="1"/>
</dbReference>
<keyword evidence="15" id="KW-0175">Coiled coil</keyword>
<dbReference type="GO" id="GO:0009380">
    <property type="term" value="C:excinuclease repair complex"/>
    <property type="evidence" value="ECO:0007669"/>
    <property type="project" value="InterPro"/>
</dbReference>
<dbReference type="GO" id="GO:0005524">
    <property type="term" value="F:ATP binding"/>
    <property type="evidence" value="ECO:0007669"/>
    <property type="project" value="UniProtKB-UniRule"/>
</dbReference>
<evidence type="ECO:0000313" key="20">
    <source>
        <dbReference type="EMBL" id="MBB5070866.1"/>
    </source>
</evidence>
<dbReference type="PROSITE" id="PS51192">
    <property type="entry name" value="HELICASE_ATP_BIND_1"/>
    <property type="match status" value="1"/>
</dbReference>
<feature type="region of interest" description="Disordered" evidence="16">
    <location>
        <begin position="629"/>
        <end position="666"/>
    </location>
</feature>
<feature type="domain" description="Helicase ATP-binding" evidence="18">
    <location>
        <begin position="49"/>
        <end position="184"/>
    </location>
</feature>
<dbReference type="Gene3D" id="3.40.50.300">
    <property type="entry name" value="P-loop containing nucleotide triphosphate hydrolases"/>
    <property type="match status" value="3"/>
</dbReference>
<dbReference type="Pfam" id="PF00271">
    <property type="entry name" value="Helicase_C"/>
    <property type="match status" value="1"/>
</dbReference>
<dbReference type="GO" id="GO:0009432">
    <property type="term" value="P:SOS response"/>
    <property type="evidence" value="ECO:0007669"/>
    <property type="project" value="UniProtKB-UniRule"/>
</dbReference>
<evidence type="ECO:0000256" key="12">
    <source>
        <dbReference type="ARBA" id="ARBA00029504"/>
    </source>
</evidence>
<dbReference type="InterPro" id="IPR001650">
    <property type="entry name" value="Helicase_C-like"/>
</dbReference>
<feature type="domain" description="Helicase C-terminal" evidence="19">
    <location>
        <begin position="453"/>
        <end position="619"/>
    </location>
</feature>
<keyword evidence="5 13" id="KW-0227">DNA damage</keyword>
<evidence type="ECO:0000256" key="14">
    <source>
        <dbReference type="RuleBase" id="RU003587"/>
    </source>
</evidence>
<dbReference type="PROSITE" id="PS50151">
    <property type="entry name" value="UVR"/>
    <property type="match status" value="1"/>
</dbReference>
<keyword evidence="21" id="KW-1185">Reference proteome</keyword>
<dbReference type="HAMAP" id="MF_00204">
    <property type="entry name" value="UvrB"/>
    <property type="match status" value="1"/>
</dbReference>
<keyword evidence="7 13" id="KW-0067">ATP-binding</keyword>
<feature type="binding site" evidence="13">
    <location>
        <begin position="62"/>
        <end position="69"/>
    </location>
    <ligand>
        <name>ATP</name>
        <dbReference type="ChEBI" id="CHEBI:30616"/>
    </ligand>
</feature>
<organism evidence="20 21">
    <name type="scientific">Saccharopolyspora gloriosae</name>
    <dbReference type="NCBI Taxonomy" id="455344"/>
    <lineage>
        <taxon>Bacteria</taxon>
        <taxon>Bacillati</taxon>
        <taxon>Actinomycetota</taxon>
        <taxon>Actinomycetes</taxon>
        <taxon>Pseudonocardiales</taxon>
        <taxon>Pseudonocardiaceae</taxon>
        <taxon>Saccharopolyspora</taxon>
    </lineage>
</organism>
<feature type="short sequence motif" description="Beta-hairpin" evidence="13">
    <location>
        <begin position="115"/>
        <end position="138"/>
    </location>
</feature>
<keyword evidence="6 13" id="KW-0228">DNA excision</keyword>
<evidence type="ECO:0000256" key="13">
    <source>
        <dbReference type="HAMAP-Rule" id="MF_00204"/>
    </source>
</evidence>
<feature type="domain" description="UVR" evidence="17">
    <location>
        <begin position="673"/>
        <end position="708"/>
    </location>
</feature>
<dbReference type="SMART" id="SM00487">
    <property type="entry name" value="DEXDc"/>
    <property type="match status" value="1"/>
</dbReference>
<dbReference type="SMART" id="SM00490">
    <property type="entry name" value="HELICc"/>
    <property type="match status" value="1"/>
</dbReference>
<evidence type="ECO:0000256" key="1">
    <source>
        <dbReference type="ARBA" id="ARBA00004496"/>
    </source>
</evidence>
<dbReference type="FunFam" id="3.40.50.300:FF:000477">
    <property type="entry name" value="UvrABC system protein B"/>
    <property type="match status" value="1"/>
</dbReference>